<gene>
    <name evidence="1" type="primary">ORF164</name>
</gene>
<protein>
    <submittedName>
        <fullName evidence="1">Uncharacterized protein ORF164</fullName>
    </submittedName>
</protein>
<dbReference type="GeneID" id="10228644"/>
<keyword evidence="2" id="KW-1185">Reference proteome</keyword>
<name>F1D1I7_9CAUD</name>
<organism evidence="1 2">
    <name type="scientific">Vibrio phage ICP1</name>
    <dbReference type="NCBI Taxonomy" id="979525"/>
    <lineage>
        <taxon>Viruses</taxon>
        <taxon>Duplodnaviria</taxon>
        <taxon>Heunggongvirae</taxon>
        <taxon>Uroviricota</taxon>
        <taxon>Caudoviricetes</taxon>
        <taxon>Mohonavirus</taxon>
        <taxon>Mohonavirus ICP1</taxon>
    </lineage>
</organism>
<evidence type="ECO:0000313" key="2">
    <source>
        <dbReference type="Proteomes" id="UP000007502"/>
    </source>
</evidence>
<dbReference type="KEGG" id="vg:10228644"/>
<dbReference type="Proteomes" id="UP000007502">
    <property type="component" value="Segment"/>
</dbReference>
<accession>F1D1I7</accession>
<evidence type="ECO:0000313" key="1">
    <source>
        <dbReference type="EMBL" id="ADX87981.1"/>
    </source>
</evidence>
<dbReference type="EMBL" id="HQ641347">
    <property type="protein sequence ID" value="ADX87981.1"/>
    <property type="molecule type" value="Genomic_DNA"/>
</dbReference>
<proteinExistence type="predicted"/>
<sequence>MNQQQAVKFWNEIVKGEVI</sequence>
<dbReference type="RefSeq" id="YP_004251106.1">
    <property type="nucleotide sequence ID" value="NC_015157.1"/>
</dbReference>
<reference evidence="1 2" key="1">
    <citation type="journal article" date="2011" name="MBio">
        <title>Evidence of a dominant lineage of Vibrio cholerae-specific lytic bacteriophages shed by cholera patients over a 10-year period in Dhaka, Bangladesh.</title>
        <authorList>
            <person name="Seed K.D."/>
            <person name="Bodi K.L."/>
            <person name="Kropinski A.M."/>
            <person name="Ackermann H.W."/>
            <person name="Calderwood S.B."/>
            <person name="Qadri F."/>
            <person name="Camilli A."/>
        </authorList>
    </citation>
    <scope>NUCLEOTIDE SEQUENCE [LARGE SCALE GENOMIC DNA]</scope>
</reference>